<name>A0A542SNU3_9MICO</name>
<dbReference type="PIRSF" id="PIRSF005859">
    <property type="entry name" value="PBR"/>
    <property type="match status" value="1"/>
</dbReference>
<dbReference type="AlphaFoldDB" id="A0A542SNU3"/>
<evidence type="ECO:0000256" key="3">
    <source>
        <dbReference type="ARBA" id="ARBA00022692"/>
    </source>
</evidence>
<proteinExistence type="inferred from homology"/>
<dbReference type="GO" id="GO:0016020">
    <property type="term" value="C:membrane"/>
    <property type="evidence" value="ECO:0007669"/>
    <property type="project" value="UniProtKB-SubCell"/>
</dbReference>
<organism evidence="7 8">
    <name type="scientific">Rarobacter incanus</name>
    <dbReference type="NCBI Taxonomy" id="153494"/>
    <lineage>
        <taxon>Bacteria</taxon>
        <taxon>Bacillati</taxon>
        <taxon>Actinomycetota</taxon>
        <taxon>Actinomycetes</taxon>
        <taxon>Micrococcales</taxon>
        <taxon>Rarobacteraceae</taxon>
        <taxon>Rarobacter</taxon>
    </lineage>
</organism>
<evidence type="ECO:0000256" key="5">
    <source>
        <dbReference type="ARBA" id="ARBA00023136"/>
    </source>
</evidence>
<evidence type="ECO:0000256" key="1">
    <source>
        <dbReference type="ARBA" id="ARBA00004141"/>
    </source>
</evidence>
<dbReference type="OrthoDB" id="9795496at2"/>
<keyword evidence="4 6" id="KW-1133">Transmembrane helix</keyword>
<evidence type="ECO:0000256" key="6">
    <source>
        <dbReference type="SAM" id="Phobius"/>
    </source>
</evidence>
<sequence>MGKLAHRFWAVGTVAGAAAVGRLAAADAADVYARLDKPRWAPPAWLFGPAWGLLYLANVGAGLRSATATEKILHTAQLALNAAWTPLFFGRRRQRAALSVIAALDAAVIAEIVVLARRDRVAAALLVPYAGWLLYATALTAAVEDPRAA</sequence>
<evidence type="ECO:0000313" key="7">
    <source>
        <dbReference type="EMBL" id="TQK76279.1"/>
    </source>
</evidence>
<dbReference type="RefSeq" id="WP_142111582.1">
    <property type="nucleotide sequence ID" value="NZ_BAAATB010000002.1"/>
</dbReference>
<comment type="caution">
    <text evidence="7">The sequence shown here is derived from an EMBL/GenBank/DDBJ whole genome shotgun (WGS) entry which is preliminary data.</text>
</comment>
<comment type="subcellular location">
    <subcellularLocation>
        <location evidence="1">Membrane</location>
        <topology evidence="1">Multi-pass membrane protein</topology>
    </subcellularLocation>
</comment>
<keyword evidence="3 6" id="KW-0812">Transmembrane</keyword>
<keyword evidence="8" id="KW-1185">Reference proteome</keyword>
<dbReference type="GO" id="GO:0033013">
    <property type="term" value="P:tetrapyrrole metabolic process"/>
    <property type="evidence" value="ECO:0007669"/>
    <property type="project" value="UniProtKB-ARBA"/>
</dbReference>
<feature type="transmembrane region" description="Helical" evidence="6">
    <location>
        <begin position="44"/>
        <end position="63"/>
    </location>
</feature>
<dbReference type="Gene3D" id="1.20.1260.100">
    <property type="entry name" value="TspO/MBR protein"/>
    <property type="match status" value="1"/>
</dbReference>
<evidence type="ECO:0000256" key="4">
    <source>
        <dbReference type="ARBA" id="ARBA00022989"/>
    </source>
</evidence>
<gene>
    <name evidence="7" type="ORF">FB389_0939</name>
</gene>
<keyword evidence="5 6" id="KW-0472">Membrane</keyword>
<dbReference type="Pfam" id="PF03073">
    <property type="entry name" value="TspO_MBR"/>
    <property type="match status" value="1"/>
</dbReference>
<evidence type="ECO:0000313" key="8">
    <source>
        <dbReference type="Proteomes" id="UP000316181"/>
    </source>
</evidence>
<dbReference type="Proteomes" id="UP000316181">
    <property type="component" value="Unassembled WGS sequence"/>
</dbReference>
<feature type="transmembrane region" description="Helical" evidence="6">
    <location>
        <begin position="96"/>
        <end position="116"/>
    </location>
</feature>
<reference evidence="7 8" key="1">
    <citation type="submission" date="2019-06" db="EMBL/GenBank/DDBJ databases">
        <title>Sequencing the genomes of 1000 actinobacteria strains.</title>
        <authorList>
            <person name="Klenk H.-P."/>
        </authorList>
    </citation>
    <scope>NUCLEOTIDE SEQUENCE [LARGE SCALE GENOMIC DNA]</scope>
    <source>
        <strain evidence="7 8">DSM 10596</strain>
    </source>
</reference>
<dbReference type="CDD" id="cd15904">
    <property type="entry name" value="TSPO_MBR"/>
    <property type="match status" value="1"/>
</dbReference>
<accession>A0A542SNU3</accession>
<dbReference type="InterPro" id="IPR038330">
    <property type="entry name" value="TspO/MBR-related_sf"/>
</dbReference>
<evidence type="ECO:0000256" key="2">
    <source>
        <dbReference type="ARBA" id="ARBA00007524"/>
    </source>
</evidence>
<dbReference type="InterPro" id="IPR004307">
    <property type="entry name" value="TspO_MBR"/>
</dbReference>
<dbReference type="PANTHER" id="PTHR10057:SF0">
    <property type="entry name" value="TRANSLOCATOR PROTEIN"/>
    <property type="match status" value="1"/>
</dbReference>
<dbReference type="FunFam" id="1.20.1260.100:FF:000001">
    <property type="entry name" value="translocator protein 2"/>
    <property type="match status" value="1"/>
</dbReference>
<feature type="transmembrane region" description="Helical" evidence="6">
    <location>
        <begin position="122"/>
        <end position="143"/>
    </location>
</feature>
<comment type="similarity">
    <text evidence="2">Belongs to the TspO/BZRP family.</text>
</comment>
<dbReference type="EMBL" id="VFNV01000001">
    <property type="protein sequence ID" value="TQK76279.1"/>
    <property type="molecule type" value="Genomic_DNA"/>
</dbReference>
<protein>
    <submittedName>
        <fullName evidence="7">TspO/MBR related protein</fullName>
    </submittedName>
</protein>
<dbReference type="PANTHER" id="PTHR10057">
    <property type="entry name" value="PERIPHERAL-TYPE BENZODIAZEPINE RECEPTOR"/>
    <property type="match status" value="1"/>
</dbReference>